<dbReference type="Pfam" id="PF13585">
    <property type="entry name" value="CHU_C"/>
    <property type="match status" value="1"/>
</dbReference>
<evidence type="ECO:0000256" key="2">
    <source>
        <dbReference type="SAM" id="SignalP"/>
    </source>
</evidence>
<dbReference type="EMBL" id="JBHULX010000004">
    <property type="protein sequence ID" value="MFD2590278.1"/>
    <property type="molecule type" value="Genomic_DNA"/>
</dbReference>
<evidence type="ECO:0000313" key="4">
    <source>
        <dbReference type="Proteomes" id="UP001597459"/>
    </source>
</evidence>
<evidence type="ECO:0000256" key="1">
    <source>
        <dbReference type="ARBA" id="ARBA00022729"/>
    </source>
</evidence>
<gene>
    <name evidence="3" type="ORF">ACFSTE_05505</name>
</gene>
<dbReference type="Gene3D" id="2.60.40.10">
    <property type="entry name" value="Immunoglobulins"/>
    <property type="match status" value="3"/>
</dbReference>
<proteinExistence type="predicted"/>
<accession>A0ABW5N4Z7</accession>
<keyword evidence="1 2" id="KW-0732">Signal</keyword>
<dbReference type="InterPro" id="IPR013783">
    <property type="entry name" value="Ig-like_fold"/>
</dbReference>
<feature type="signal peptide" evidence="2">
    <location>
        <begin position="1"/>
        <end position="25"/>
    </location>
</feature>
<protein>
    <submittedName>
        <fullName evidence="3">Gliding motility-associated C-terminal domain-containing protein</fullName>
    </submittedName>
</protein>
<dbReference type="RefSeq" id="WP_378257783.1">
    <property type="nucleotide sequence ID" value="NZ_JBHSJV010000001.1"/>
</dbReference>
<feature type="chain" id="PRO_5045890897" evidence="2">
    <location>
        <begin position="26"/>
        <end position="678"/>
    </location>
</feature>
<evidence type="ECO:0000313" key="3">
    <source>
        <dbReference type="EMBL" id="MFD2590278.1"/>
    </source>
</evidence>
<comment type="caution">
    <text evidence="3">The sequence shown here is derived from an EMBL/GenBank/DDBJ whole genome shotgun (WGS) entry which is preliminary data.</text>
</comment>
<dbReference type="NCBIfam" id="TIGR04183">
    <property type="entry name" value="Por_Secre_tail"/>
    <property type="match status" value="1"/>
</dbReference>
<keyword evidence="4" id="KW-1185">Reference proteome</keyword>
<dbReference type="InterPro" id="IPR026444">
    <property type="entry name" value="Secre_tail"/>
</dbReference>
<sequence length="678" mass="74230">MKKKLNLSSLAFVLLFCMLSYKMVAQTISKPQFYINDISNTAEIACVNQNTPNRSAVAEYNGPSGFFGIGTSFMLELSDADGVFSDTTTTELASFTAEFPITPAFKLDFGPFTIPIELRGENFSLRVRAVKTDSSEFIGDINTNIPIYYFDTSVGVTLSGPNPDANNVAICQGESVTLTARPEGFAEYIWKFNGNILAGETGSTLENVTQEGNYEVQIDFGSCNLRYDFSRASIDVFYLNKTTAFIDTGGITPPLEFCPQQVNKLLSCNIKDEAYTYQWFLDGVAIEGANSSIYLLPDSNFAGNYTVQVDASDLCTEISNPVEVINLGSDILTRPPPEMILMPTEIITLAITTNAPDGSTIQWFENGNPITGATGLSITTSSPGVYRVDVTTNDVCNSVLQSETEIFIPTDFKPVIASVIDCDASVATIALENLFGITPGNVEVPLTPEQYDFFSFEWFKSGQTTGETGTTYAVNGIDENDVYTLEVSVKSGGFQPDVSNELTIEILEDSIEITADPETIPFNGSVTLSVPQNANYIYEWFRVVDGENTSIEGETTNQLVVQEAGDYFVRITSGECVYDTPIKEIRNEIALSSFIPNVVTIDGNGVNDSWNLPDELTNSQEVEITIYDSRGKVDLQKTNFQNGDWPENSGSSAKDGIYYFVITKNNSVIRKGSITVMR</sequence>
<organism evidence="3 4">
    <name type="scientific">Aquimarina hainanensis</name>
    <dbReference type="NCBI Taxonomy" id="1578017"/>
    <lineage>
        <taxon>Bacteria</taxon>
        <taxon>Pseudomonadati</taxon>
        <taxon>Bacteroidota</taxon>
        <taxon>Flavobacteriia</taxon>
        <taxon>Flavobacteriales</taxon>
        <taxon>Flavobacteriaceae</taxon>
        <taxon>Aquimarina</taxon>
    </lineage>
</organism>
<reference evidence="4" key="1">
    <citation type="journal article" date="2019" name="Int. J. Syst. Evol. Microbiol.">
        <title>The Global Catalogue of Microorganisms (GCM) 10K type strain sequencing project: providing services to taxonomists for standard genome sequencing and annotation.</title>
        <authorList>
            <consortium name="The Broad Institute Genomics Platform"/>
            <consortium name="The Broad Institute Genome Sequencing Center for Infectious Disease"/>
            <person name="Wu L."/>
            <person name="Ma J."/>
        </authorList>
    </citation>
    <scope>NUCLEOTIDE SEQUENCE [LARGE SCALE GENOMIC DNA]</scope>
    <source>
        <strain evidence="4">KCTC 42423</strain>
    </source>
</reference>
<name>A0ABW5N4Z7_9FLAO</name>
<dbReference type="Proteomes" id="UP001597459">
    <property type="component" value="Unassembled WGS sequence"/>
</dbReference>